<proteinExistence type="predicted"/>
<dbReference type="EMBL" id="WWCU01000005">
    <property type="protein sequence ID" value="MYN07103.1"/>
    <property type="molecule type" value="Genomic_DNA"/>
</dbReference>
<dbReference type="Proteomes" id="UP000450676">
    <property type="component" value="Unassembled WGS sequence"/>
</dbReference>
<accession>A0A7X4HA55</accession>
<sequence>MATMEMFGIAFSFGAASGGVLLAGLFSAALYVRRDQALNALLALLAALALAAMLASPMQPAARAGEIAIATGAPSAPAGDAQARALLAVPQSGSIALTGHGLRAAQWDDLPARPLRWTAPQGDLLRLEFPRTLPLGRSFILSARHTGAQSGWRLQLLAENGQVLAESSQAAKPPSQSAALSLTWQPPLAEQMLLQARLLDAAGKTVAQGPVPLQVTPPVPLQIIGRFGAPSFDARALNQLLSDSGALLDWQTTLGKGLSRSESARADLAEPNGQVVDAAWFESLSAPARTALLAQTGQGVPLLILGGNASSAAIWQRDLALRLVPQNPTTEKEDVRQFSVNSEQLAMPPASLNPASQPGEGWSAVAVDGKGQHWLWQREWKKGSIAWVGVSDWHRYAISSPAALGQWWQALFDKAAAGATQKLAWQQPDPMPVAGLRTEICVQGAEAGSSLHIDGQAGLAVQPGLVWQARRAQAEMVCAAFLPQQAGWLTLRSGASEHRVYIYAASDWPQWQQALRQDATARYAARSPEAVAASSPRAPFPSWPFALICAAAMLALWQRERR</sequence>
<name>A0A7X4HA55_9BURK</name>
<organism evidence="2 3">
    <name type="scientific">Pseudoduganella aquatica</name>
    <dbReference type="NCBI Taxonomy" id="2660641"/>
    <lineage>
        <taxon>Bacteria</taxon>
        <taxon>Pseudomonadati</taxon>
        <taxon>Pseudomonadota</taxon>
        <taxon>Betaproteobacteria</taxon>
        <taxon>Burkholderiales</taxon>
        <taxon>Oxalobacteraceae</taxon>
        <taxon>Telluria group</taxon>
        <taxon>Pseudoduganella</taxon>
    </lineage>
</organism>
<reference evidence="2 3" key="1">
    <citation type="submission" date="2019-12" db="EMBL/GenBank/DDBJ databases">
        <title>Novel species isolated from a subtropical stream in China.</title>
        <authorList>
            <person name="Lu H."/>
        </authorList>
    </citation>
    <scope>NUCLEOTIDE SEQUENCE [LARGE SCALE GENOMIC DNA]</scope>
    <source>
        <strain evidence="2 3">FT127W</strain>
    </source>
</reference>
<feature type="transmembrane region" description="Helical" evidence="1">
    <location>
        <begin position="6"/>
        <end position="30"/>
    </location>
</feature>
<evidence type="ECO:0000313" key="2">
    <source>
        <dbReference type="EMBL" id="MYN07103.1"/>
    </source>
</evidence>
<evidence type="ECO:0000256" key="1">
    <source>
        <dbReference type="SAM" id="Phobius"/>
    </source>
</evidence>
<protein>
    <submittedName>
        <fullName evidence="2">Uncharacterized protein</fullName>
    </submittedName>
</protein>
<keyword evidence="1" id="KW-0472">Membrane</keyword>
<evidence type="ECO:0000313" key="3">
    <source>
        <dbReference type="Proteomes" id="UP000450676"/>
    </source>
</evidence>
<comment type="caution">
    <text evidence="2">The sequence shown here is derived from an EMBL/GenBank/DDBJ whole genome shotgun (WGS) entry which is preliminary data.</text>
</comment>
<feature type="transmembrane region" description="Helical" evidence="1">
    <location>
        <begin position="37"/>
        <end position="55"/>
    </location>
</feature>
<gene>
    <name evidence="2" type="ORF">GTP77_07085</name>
</gene>
<dbReference type="AlphaFoldDB" id="A0A7X4HA55"/>
<keyword evidence="1" id="KW-1133">Transmembrane helix</keyword>
<keyword evidence="1" id="KW-0812">Transmembrane</keyword>
<keyword evidence="3" id="KW-1185">Reference proteome</keyword>